<dbReference type="GeneID" id="92364818"/>
<keyword evidence="2" id="KW-1185">Reference proteome</keyword>
<organism evidence="1 2">
    <name type="scientific">Cryptosporidium andersoni</name>
    <dbReference type="NCBI Taxonomy" id="117008"/>
    <lineage>
        <taxon>Eukaryota</taxon>
        <taxon>Sar</taxon>
        <taxon>Alveolata</taxon>
        <taxon>Apicomplexa</taxon>
        <taxon>Conoidasida</taxon>
        <taxon>Coccidia</taxon>
        <taxon>Eucoccidiorida</taxon>
        <taxon>Eimeriorina</taxon>
        <taxon>Cryptosporidiidae</taxon>
        <taxon>Cryptosporidium</taxon>
    </lineage>
</organism>
<proteinExistence type="predicted"/>
<dbReference type="RefSeq" id="XP_067068081.1">
    <property type="nucleotide sequence ID" value="XM_067210874.1"/>
</dbReference>
<dbReference type="EMBL" id="LRBS01000067">
    <property type="protein sequence ID" value="OII76235.1"/>
    <property type="molecule type" value="Genomic_DNA"/>
</dbReference>
<dbReference type="VEuPathDB" id="CryptoDB:cand_006330"/>
<comment type="caution">
    <text evidence="1">The sequence shown here is derived from an EMBL/GenBank/DDBJ whole genome shotgun (WGS) entry which is preliminary data.</text>
</comment>
<protein>
    <submittedName>
        <fullName evidence="1">Uncharacterized protein</fullName>
    </submittedName>
</protein>
<dbReference type="Proteomes" id="UP000186804">
    <property type="component" value="Unassembled WGS sequence"/>
</dbReference>
<name>A0A1J4MS15_9CRYT</name>
<accession>A0A1J4MS15</accession>
<reference evidence="1 2" key="1">
    <citation type="submission" date="2016-10" db="EMBL/GenBank/DDBJ databases">
        <title>Reductive evolution of mitochondrial metabolism and differential evolution of invasion-related proteins in Cryptosporidium.</title>
        <authorList>
            <person name="Liu S."/>
            <person name="Roellig D.M."/>
            <person name="Guo Y."/>
            <person name="Li N."/>
            <person name="Frace M.A."/>
            <person name="Tang K."/>
            <person name="Zhang L."/>
            <person name="Feng Y."/>
            <person name="Xiao L."/>
        </authorList>
    </citation>
    <scope>NUCLEOTIDE SEQUENCE [LARGE SCALE GENOMIC DNA]</scope>
    <source>
        <strain evidence="1">30847</strain>
    </source>
</reference>
<dbReference type="OrthoDB" id="10281285at2759"/>
<gene>
    <name evidence="1" type="ORF">cand_006330</name>
</gene>
<evidence type="ECO:0000313" key="2">
    <source>
        <dbReference type="Proteomes" id="UP000186804"/>
    </source>
</evidence>
<sequence>MISAIEHLIGHFSPPDYFDLDLSNGSGLSSADNETKYLSNSFAQVLVIFEDLTISTIVDGKCLAIYNTSFSGLRIDIQYQEETLVPCIKPLYSIELPCNITCTPNLYFNTEESILSISFILQDGLFYTTDIKITRKESASIYLLHELRTFSSITKLTNITCICRISSERFIFGSILGTFELIFNKTSNTENDTSLVSINTLNQNRVTTNVLNISIQDDHTIQGVITFCEELPSLSIYNIYEDPTDKLLKYSLCCQFTNFPFEKTSLDSKLVVSNDGKFCILLYRNRIYIFEITVERSYLWTSKRNIGLKLTNMITCTEFNCFQSDFPNIMYPRHIELTNSDIYLTTVRWVYPGETHLQSFDFCPIYEIHKIHLDHHKYKRTYVWSQCMELLLAEWTDSERSSLATKASSYMTNKIKTTNDIIKDFKSILLKVILNPVIIKTIIKIISTYIMEITSGSLNLFYKDYDSTHNAHIFDILDLCILSSLYQYSKYHKVEIHSLITEKYFCDFNSSHLSTLVVKDMNDNVTFGNILINNFEKALQIVRYFQRSNNLYLNLNKLEDDTIVITTASSFSILVDIDDEYSRNKISPYINIPSKPLSTTLYILYQIITSIISALNSEEINSNLSKHYLQDINIPNSTLLYLLSIVALIHKRKLHFYSNENYDKIKDDISTTDLKSYHDLSKLDNDRFATLLDGVCNFEILFANISDICKLSGNIFSKILSSYNIINGPTFPELIVSARKLYCLGSHKSLEINISSINSMELSMKASLRQNQFVYIARWHKFILNSVHHLTNYLIFNHQNNTTHYQAYSIDEISKLESYSSEDFIDDGSLILDKHIISFQNSILFNGSGPIVLLHGQKNCHVTDRNLYLILEEMTNFDYIYSIISSLCRIFSSRNKSQSILLNYVFLSTVEISLCSWDALILRLCELFTPYSDSIYNTQYIEILPLLLNATMDILIIKKKFDINNSSLFGDNKQLIDPITLKFHFTWLIMYDRTLGKKTQEIFDSICSDEDLCYTIIDRYLKVFNQISMSHPLNAIVFSKPSLKLLFLIIRYNSSMIKVISQYPSYFFIMKKTTYMLRNELMEHSYPFQESNNLYNIYKTSAIQYTFLLQKSSTYSEIVEFVQSSSSILSSPNQRLVLSMTIWLANTYNNNYLDEECIKKTNEILSKAFSYDELFHLYSLLVNIFWYNQSLFSSICTISKNKNFRALIFRYLISSLENPLDIAVLSYLYSLKLYSEIIKDIDFKHLLFPQNWLKFSRESTISLTIDINSVLDDISKSLIDLTSIGNLSYEVQNKDEDMLHQVTSILTCLNICYNELRRANKDNLASYDEPICIPSVFYSLILPETQFLQSQFVTYIPSKEYLLYLQWHIYGIYKLKAAYIFEPLHIPYSYHLLYGTHMAEYKELLKFNGIYTEPYFFIESSKTDDFFFLSPIELIQNLAINGFCKTAFRLVCLLEQSKQSVNYKAYIRNINYVNHRIRDFVPPYLYPKIRRTLGYWTLSCCFITHNNPKIFNKLLSHPKVTNEIGEFSLVKRHASEFSLFMPSSITEVIWQSGIRQNENEILCNFSDIWYLAVDHLNSSQDYSLGVYIGCLLLNNITKVKLLGEVEFPEPLKQLLDKPENQILFNKSFVLNDALFLQSLNNLMDNLIYLECYREVTKLLCRLIEHHDCIFSILVVYRLKNIIPKSVDLKESIAMLDLLLEKGFRSGKFI</sequence>
<evidence type="ECO:0000313" key="1">
    <source>
        <dbReference type="EMBL" id="OII76235.1"/>
    </source>
</evidence>